<keyword evidence="3" id="KW-1185">Reference proteome</keyword>
<evidence type="ECO:0000259" key="1">
    <source>
        <dbReference type="Pfam" id="PF00561"/>
    </source>
</evidence>
<dbReference type="PANTHER" id="PTHR43798">
    <property type="entry name" value="MONOACYLGLYCEROL LIPASE"/>
    <property type="match status" value="1"/>
</dbReference>
<organism evidence="2 3">
    <name type="scientific">Sporosarcina pasteurii</name>
    <name type="common">Bacillus pasteurii</name>
    <dbReference type="NCBI Taxonomy" id="1474"/>
    <lineage>
        <taxon>Bacteria</taxon>
        <taxon>Bacillati</taxon>
        <taxon>Bacillota</taxon>
        <taxon>Bacilli</taxon>
        <taxon>Bacillales</taxon>
        <taxon>Caryophanaceae</taxon>
        <taxon>Sporosarcina</taxon>
    </lineage>
</organism>
<keyword evidence="2" id="KW-0378">Hydrolase</keyword>
<evidence type="ECO:0000313" key="2">
    <source>
        <dbReference type="EMBL" id="SUJ18954.1"/>
    </source>
</evidence>
<proteinExistence type="predicted"/>
<dbReference type="EMBL" id="UGYZ01000002">
    <property type="protein sequence ID" value="SUJ18954.1"/>
    <property type="molecule type" value="Genomic_DNA"/>
</dbReference>
<evidence type="ECO:0000313" key="3">
    <source>
        <dbReference type="Proteomes" id="UP000254519"/>
    </source>
</evidence>
<dbReference type="InterPro" id="IPR029058">
    <property type="entry name" value="AB_hydrolase_fold"/>
</dbReference>
<dbReference type="GO" id="GO:0047570">
    <property type="term" value="F:3-oxoadipate enol-lactonase activity"/>
    <property type="evidence" value="ECO:0007669"/>
    <property type="project" value="UniProtKB-EC"/>
</dbReference>
<protein>
    <submittedName>
        <fullName evidence="2">3-oxoadipate enol-lactonase 2</fullName>
        <ecNumber evidence="2">3.1.1.24</ecNumber>
    </submittedName>
</protein>
<name>A0A380CFM5_SPOPA</name>
<feature type="domain" description="AB hydrolase-1" evidence="1">
    <location>
        <begin position="15"/>
        <end position="115"/>
    </location>
</feature>
<dbReference type="PANTHER" id="PTHR43798:SF33">
    <property type="entry name" value="HYDROLASE, PUTATIVE (AFU_ORTHOLOGUE AFUA_2G14860)-RELATED"/>
    <property type="match status" value="1"/>
</dbReference>
<dbReference type="RefSeq" id="WP_208407976.1">
    <property type="nucleotide sequence ID" value="NZ_CP038012.1"/>
</dbReference>
<dbReference type="GO" id="GO:0016020">
    <property type="term" value="C:membrane"/>
    <property type="evidence" value="ECO:0007669"/>
    <property type="project" value="TreeGrafter"/>
</dbReference>
<dbReference type="InterPro" id="IPR000073">
    <property type="entry name" value="AB_hydrolase_1"/>
</dbReference>
<gene>
    <name evidence="2" type="primary">catD_3</name>
    <name evidence="2" type="ORF">NCTC4822_02919</name>
</gene>
<accession>A0A380CFM5</accession>
<reference evidence="2 3" key="1">
    <citation type="submission" date="2018-06" db="EMBL/GenBank/DDBJ databases">
        <authorList>
            <consortium name="Pathogen Informatics"/>
            <person name="Doyle S."/>
        </authorList>
    </citation>
    <scope>NUCLEOTIDE SEQUENCE [LARGE SCALE GENOMIC DNA]</scope>
    <source>
        <strain evidence="3">ATCC 11859 / DSM 33 / NCIB 8841 / NCTC 4822</strain>
    </source>
</reference>
<dbReference type="EC" id="3.1.1.24" evidence="2"/>
<dbReference type="Gene3D" id="3.40.50.1820">
    <property type="entry name" value="alpha/beta hydrolase"/>
    <property type="match status" value="1"/>
</dbReference>
<dbReference type="Pfam" id="PF00561">
    <property type="entry name" value="Abhydrolase_1"/>
    <property type="match status" value="1"/>
</dbReference>
<sequence>MLHYKTHVLSPSHEWVVFLHGLGGNSNIWYKQIKDFKRHFNLLFIDLKGHGGSVDYKPEILHYTSEGLAGDVVNVLDHLSIKKAHFAGISLGSVVLHSLHIHAPHRIKSMVLGGAIIRFTKLARTLLKTGDLIKNFVPYMWLYKLFAWILMPKKHHEHSRNLFIREAKKLRQKEFIRWYQFASTVPAIYPKIDTEKHVIPKMYIMGSQDYMFIGPVLEDTVKDKSASIHVIDQCGHVCNIEKDKEFNQVAINFFNDRIQLDPKKLPLPKTARKYVITQ</sequence>
<dbReference type="SUPFAM" id="SSF53474">
    <property type="entry name" value="alpha/beta-Hydrolases"/>
    <property type="match status" value="1"/>
</dbReference>
<dbReference type="InterPro" id="IPR050266">
    <property type="entry name" value="AB_hydrolase_sf"/>
</dbReference>
<dbReference type="AlphaFoldDB" id="A0A380CFM5"/>
<dbReference type="Proteomes" id="UP000254519">
    <property type="component" value="Unassembled WGS sequence"/>
</dbReference>